<evidence type="ECO:0000256" key="5">
    <source>
        <dbReference type="ARBA" id="ARBA00022490"/>
    </source>
</evidence>
<dbReference type="Proteomes" id="UP000789390">
    <property type="component" value="Unassembled WGS sequence"/>
</dbReference>
<reference evidence="14" key="1">
    <citation type="submission" date="2021-11" db="EMBL/GenBank/DDBJ databases">
        <authorList>
            <person name="Schell T."/>
        </authorList>
    </citation>
    <scope>NUCLEOTIDE SEQUENCE</scope>
    <source>
        <strain evidence="14">M5</strain>
    </source>
</reference>
<dbReference type="PANTHER" id="PTHR21358">
    <property type="entry name" value="PROTEIN MAELSTROM HOMOLOG"/>
    <property type="match status" value="1"/>
</dbReference>
<dbReference type="GO" id="GO:0045892">
    <property type="term" value="P:negative regulation of DNA-templated transcription"/>
    <property type="evidence" value="ECO:0007669"/>
    <property type="project" value="TreeGrafter"/>
</dbReference>
<dbReference type="InterPro" id="IPR024970">
    <property type="entry name" value="Maelstrom"/>
</dbReference>
<comment type="similarity">
    <text evidence="3">Belongs to the maelstrom family.</text>
</comment>
<dbReference type="CDD" id="cd21992">
    <property type="entry name" value="HMG-box_MAEL"/>
    <property type="match status" value="1"/>
</dbReference>
<keyword evidence="4" id="KW-0217">Developmental protein</keyword>
<dbReference type="GO" id="GO:0034587">
    <property type="term" value="P:piRNA processing"/>
    <property type="evidence" value="ECO:0007669"/>
    <property type="project" value="TreeGrafter"/>
</dbReference>
<dbReference type="GO" id="GO:0030154">
    <property type="term" value="P:cell differentiation"/>
    <property type="evidence" value="ECO:0007669"/>
    <property type="project" value="UniProtKB-KW"/>
</dbReference>
<evidence type="ECO:0000256" key="11">
    <source>
        <dbReference type="SAM" id="MobiDB-lite"/>
    </source>
</evidence>
<dbReference type="EMBL" id="CAKKLH010000112">
    <property type="protein sequence ID" value="CAH0103606.1"/>
    <property type="molecule type" value="Genomic_DNA"/>
</dbReference>
<feature type="domain" description="HMG box" evidence="12">
    <location>
        <begin position="3"/>
        <end position="62"/>
    </location>
</feature>
<evidence type="ECO:0000313" key="15">
    <source>
        <dbReference type="Proteomes" id="UP000789390"/>
    </source>
</evidence>
<name>A0A8J2WE12_9CRUS</name>
<organism evidence="14 15">
    <name type="scientific">Daphnia galeata</name>
    <dbReference type="NCBI Taxonomy" id="27404"/>
    <lineage>
        <taxon>Eukaryota</taxon>
        <taxon>Metazoa</taxon>
        <taxon>Ecdysozoa</taxon>
        <taxon>Arthropoda</taxon>
        <taxon>Crustacea</taxon>
        <taxon>Branchiopoda</taxon>
        <taxon>Diplostraca</taxon>
        <taxon>Cladocera</taxon>
        <taxon>Anomopoda</taxon>
        <taxon>Daphniidae</taxon>
        <taxon>Daphnia</taxon>
    </lineage>
</organism>
<accession>A0A8J2WE12</accession>
<evidence type="ECO:0000256" key="1">
    <source>
        <dbReference type="ARBA" id="ARBA00004123"/>
    </source>
</evidence>
<proteinExistence type="inferred from homology"/>
<comment type="subcellular location">
    <subcellularLocation>
        <location evidence="2">Cytoplasm</location>
    </subcellularLocation>
    <subcellularLocation>
        <location evidence="1">Nucleus</location>
    </subcellularLocation>
</comment>
<evidence type="ECO:0000256" key="9">
    <source>
        <dbReference type="ARBA" id="ARBA00023242"/>
    </source>
</evidence>
<dbReference type="InterPro" id="IPR039259">
    <property type="entry name" value="Protein_maelstrom"/>
</dbReference>
<dbReference type="SUPFAM" id="SSF47095">
    <property type="entry name" value="HMG-box"/>
    <property type="match status" value="1"/>
</dbReference>
<dbReference type="InterPro" id="IPR009071">
    <property type="entry name" value="HMG_box_dom"/>
</dbReference>
<evidence type="ECO:0000259" key="12">
    <source>
        <dbReference type="Pfam" id="PF09011"/>
    </source>
</evidence>
<evidence type="ECO:0000256" key="2">
    <source>
        <dbReference type="ARBA" id="ARBA00004496"/>
    </source>
</evidence>
<evidence type="ECO:0000259" key="13">
    <source>
        <dbReference type="Pfam" id="PF13017"/>
    </source>
</evidence>
<evidence type="ECO:0000256" key="6">
    <source>
        <dbReference type="ARBA" id="ARBA00022782"/>
    </source>
</evidence>
<keyword evidence="15" id="KW-1185">Reference proteome</keyword>
<evidence type="ECO:0000256" key="4">
    <source>
        <dbReference type="ARBA" id="ARBA00022473"/>
    </source>
</evidence>
<evidence type="ECO:0000256" key="10">
    <source>
        <dbReference type="ARBA" id="ARBA00023254"/>
    </source>
</evidence>
<evidence type="ECO:0000313" key="14">
    <source>
        <dbReference type="EMBL" id="CAH0103606.1"/>
    </source>
</evidence>
<evidence type="ECO:0000256" key="7">
    <source>
        <dbReference type="ARBA" id="ARBA00023125"/>
    </source>
</evidence>
<dbReference type="Gene3D" id="1.10.30.10">
    <property type="entry name" value="High mobility group box domain"/>
    <property type="match status" value="1"/>
</dbReference>
<feature type="region of interest" description="Disordered" evidence="11">
    <location>
        <begin position="424"/>
        <end position="465"/>
    </location>
</feature>
<keyword evidence="7" id="KW-0238">DNA-binding</keyword>
<evidence type="ECO:0000256" key="3">
    <source>
        <dbReference type="ARBA" id="ARBA00007057"/>
    </source>
</evidence>
<dbReference type="InterPro" id="IPR036910">
    <property type="entry name" value="HMG_box_dom_sf"/>
</dbReference>
<gene>
    <name evidence="14" type="ORF">DGAL_LOCUS6188</name>
</gene>
<keyword evidence="10" id="KW-0469">Meiosis</keyword>
<dbReference type="AlphaFoldDB" id="A0A8J2WE12"/>
<protein>
    <recommendedName>
        <fullName evidence="16">Maelstrom</fullName>
    </recommendedName>
</protein>
<dbReference type="Pfam" id="PF13017">
    <property type="entry name" value="Maelstrom"/>
    <property type="match status" value="1"/>
</dbReference>
<dbReference type="PANTHER" id="PTHR21358:SF4">
    <property type="entry name" value="PROTEIN MAELSTROM HOMOLOG"/>
    <property type="match status" value="1"/>
</dbReference>
<dbReference type="GO" id="GO:0005634">
    <property type="term" value="C:nucleus"/>
    <property type="evidence" value="ECO:0007669"/>
    <property type="project" value="UniProtKB-SubCell"/>
</dbReference>
<keyword evidence="6" id="KW-0221">Differentiation</keyword>
<dbReference type="GO" id="GO:0043565">
    <property type="term" value="F:sequence-specific DNA binding"/>
    <property type="evidence" value="ECO:0007669"/>
    <property type="project" value="TreeGrafter"/>
</dbReference>
<dbReference type="Pfam" id="PF09011">
    <property type="entry name" value="HMG_box_2"/>
    <property type="match status" value="1"/>
</dbReference>
<dbReference type="OrthoDB" id="24555at2759"/>
<feature type="domain" description="Maelstrom" evidence="13">
    <location>
        <begin position="132"/>
        <end position="341"/>
    </location>
</feature>
<keyword evidence="9" id="KW-0539">Nucleus</keyword>
<evidence type="ECO:0000256" key="8">
    <source>
        <dbReference type="ARBA" id="ARBA00023158"/>
    </source>
</evidence>
<keyword evidence="8" id="KW-0943">RNA-mediated gene silencing</keyword>
<evidence type="ECO:0008006" key="16">
    <source>
        <dbReference type="Google" id="ProtNLM"/>
    </source>
</evidence>
<comment type="caution">
    <text evidence="14">The sequence shown here is derived from an EMBL/GenBank/DDBJ whole genome shotgun (WGS) entry which is preliminary data.</text>
</comment>
<sequence length="465" mass="52681">MPPKRKTQKANGFMMFMIEMRPRLEADGHNFPGGLMDVHPVCTPLWNNLTTEQKAVYNQRAKGGPLIKEEKLDTRGVPLAWKEREEQKKIIEKTQIFQKIEDLVSYLHSQERLESHYFHLAHFNIAVSTDEGEHPPCEMAIVKFSLLDGIAKSIHEFVNPGKLRLGYAYEAGLLSEKTHKIPACGFKLANDNYVAITNNIKRMLRQEDGGYAPLFFVDEDRVKAIYILNWLIEKSYELDNEYDRSNPFSTYSLNKLFFELRRYADLNDPRLRLTSTSQASEYFGNGMFQFSPNMACQWHEEEDNVTFCSLTKVKNYAYTISDMCCEHYDLALLPNRHVPANIADEDQYVVLPKVNKTQDKQTPVKKYEDDDDEVSLKTVPRLPNTFSKVVMKSVGSRVAANFDGKSEGPHSVVSGTGRGILARGSSGAFLSEPITPGPSQERTPTPTGKGRGRGVMLAMDSDLSD</sequence>
<dbReference type="GO" id="GO:0060964">
    <property type="term" value="P:regulation of miRNA-mediated gene silencing"/>
    <property type="evidence" value="ECO:0007669"/>
    <property type="project" value="InterPro"/>
</dbReference>
<dbReference type="GO" id="GO:0007283">
    <property type="term" value="P:spermatogenesis"/>
    <property type="evidence" value="ECO:0007669"/>
    <property type="project" value="TreeGrafter"/>
</dbReference>
<dbReference type="GO" id="GO:0043186">
    <property type="term" value="C:P granule"/>
    <property type="evidence" value="ECO:0007669"/>
    <property type="project" value="TreeGrafter"/>
</dbReference>
<keyword evidence="5" id="KW-0963">Cytoplasm</keyword>
<dbReference type="GO" id="GO:0007140">
    <property type="term" value="P:male meiotic nuclear division"/>
    <property type="evidence" value="ECO:0007669"/>
    <property type="project" value="TreeGrafter"/>
</dbReference>